<dbReference type="PROSITE" id="PS50234">
    <property type="entry name" value="VWFA"/>
    <property type="match status" value="1"/>
</dbReference>
<evidence type="ECO:0000259" key="2">
    <source>
        <dbReference type="PROSITE" id="PS51468"/>
    </source>
</evidence>
<dbReference type="SUPFAM" id="SSF53300">
    <property type="entry name" value="vWA-like"/>
    <property type="match status" value="1"/>
</dbReference>
<sequence>MSYSQEQQRARHQNNPLKQARLSVEVQGILAISTLRQTFHNDSDTVIESLYQFPLPSDAALLDLKVTINGQVFQGEVQQRKQAQRAYETGVAEAKRSVMLEQLDDGLYGLSLGNLAENDTVEIAITIASLISHGDGKWHYFMPTVIGPRYGYSRVSAEHTPFNSIFAEYPLAVEVTVEQELTGEIRSNLQSDKSGLGYGGKQQSFSGYLDEQLHLSWSSSLTPSYAYQARDQYGNSNLIGLIQPPKPRQPRWFERSVKQSANVQLVVDCSGSMSGLSIQQARQGLQQALSQFGESDLVNLIRFGSHHVTTLKGPGPFSGRNKQQLLAEIETLNADLGGTNLWEALDTAIEGFGGKSGDILLLTDGQVWGSDYSNKLLRKAQQQGIRIFTVGVGSSVSNEILELLSKGTQANMLLLDQHNSMARQLSTLIEQLNSAKITCSSNLEGGYLQQPKAVFSGVSQPMYYAAPTLPEAVKLDFNCGDSLVEAQQLAIEPVSGVWQKALNQLVSQQQLASFSDEGQAEKFALMHQLMSRHTAFVFVDKASVEGADGIPTMVNVPQMQPKASMMINAKACYKEAPIMELTSRVIEADYAMESFEDRHEVDMFTPKKRIPSEPQSFDDIAIALLEEANIRLDRRHQTPKPFSLIALTDAGFESFVARNLQPLADEKDEHAAVCWWLLSLNKLYSVLSVRVEAYCKAQAKGLHPEDDLKVMAKVLSKHRAF</sequence>
<evidence type="ECO:0008006" key="5">
    <source>
        <dbReference type="Google" id="ProtNLM"/>
    </source>
</evidence>
<dbReference type="InterPro" id="IPR013694">
    <property type="entry name" value="VIT"/>
</dbReference>
<gene>
    <name evidence="3" type="ORF">GCM10007894_16650</name>
</gene>
<comment type="caution">
    <text evidence="3">The sequence shown here is derived from an EMBL/GenBank/DDBJ whole genome shotgun (WGS) entry which is preliminary data.</text>
</comment>
<dbReference type="EMBL" id="BSPO01000003">
    <property type="protein sequence ID" value="GLS83688.1"/>
    <property type="molecule type" value="Genomic_DNA"/>
</dbReference>
<proteinExistence type="predicted"/>
<evidence type="ECO:0000313" key="3">
    <source>
        <dbReference type="EMBL" id="GLS83688.1"/>
    </source>
</evidence>
<dbReference type="CDD" id="cd00198">
    <property type="entry name" value="vWFA"/>
    <property type="match status" value="1"/>
</dbReference>
<dbReference type="PROSITE" id="PS51468">
    <property type="entry name" value="VIT"/>
    <property type="match status" value="1"/>
</dbReference>
<dbReference type="Pfam" id="PF00092">
    <property type="entry name" value="VWA"/>
    <property type="match status" value="1"/>
</dbReference>
<feature type="domain" description="VWFA" evidence="1">
    <location>
        <begin position="262"/>
        <end position="432"/>
    </location>
</feature>
<dbReference type="Proteomes" id="UP001157439">
    <property type="component" value="Unassembled WGS sequence"/>
</dbReference>
<accession>A0AA37WWN4</accession>
<dbReference type="SMART" id="SM00327">
    <property type="entry name" value="VWA"/>
    <property type="match status" value="1"/>
</dbReference>
<keyword evidence="4" id="KW-1185">Reference proteome</keyword>
<evidence type="ECO:0000259" key="1">
    <source>
        <dbReference type="PROSITE" id="PS50234"/>
    </source>
</evidence>
<dbReference type="RefSeq" id="WP_095500498.1">
    <property type="nucleotide sequence ID" value="NZ_BSPO01000003.1"/>
</dbReference>
<evidence type="ECO:0000313" key="4">
    <source>
        <dbReference type="Proteomes" id="UP001157439"/>
    </source>
</evidence>
<feature type="domain" description="VIT" evidence="2">
    <location>
        <begin position="1"/>
        <end position="129"/>
    </location>
</feature>
<dbReference type="Gene3D" id="3.40.50.410">
    <property type="entry name" value="von Willebrand factor, type A domain"/>
    <property type="match status" value="1"/>
</dbReference>
<name>A0AA37WWN4_9GAMM</name>
<reference evidence="3 4" key="1">
    <citation type="journal article" date="2014" name="Int. J. Syst. Evol. Microbiol.">
        <title>Complete genome sequence of Corynebacterium casei LMG S-19264T (=DSM 44701T), isolated from a smear-ripened cheese.</title>
        <authorList>
            <consortium name="US DOE Joint Genome Institute (JGI-PGF)"/>
            <person name="Walter F."/>
            <person name="Albersmeier A."/>
            <person name="Kalinowski J."/>
            <person name="Ruckert C."/>
        </authorList>
    </citation>
    <scope>NUCLEOTIDE SEQUENCE [LARGE SCALE GENOMIC DNA]</scope>
    <source>
        <strain evidence="3 4">NBRC 112785</strain>
    </source>
</reference>
<organism evidence="3 4">
    <name type="scientific">Paraferrimonas haliotis</name>
    <dbReference type="NCBI Taxonomy" id="2013866"/>
    <lineage>
        <taxon>Bacteria</taxon>
        <taxon>Pseudomonadati</taxon>
        <taxon>Pseudomonadota</taxon>
        <taxon>Gammaproteobacteria</taxon>
        <taxon>Alteromonadales</taxon>
        <taxon>Ferrimonadaceae</taxon>
        <taxon>Paraferrimonas</taxon>
    </lineage>
</organism>
<dbReference type="PANTHER" id="PTHR45737:SF6">
    <property type="entry name" value="VON WILLEBRAND FACTOR A DOMAIN-CONTAINING PROTEIN 5A"/>
    <property type="match status" value="1"/>
</dbReference>
<dbReference type="InterPro" id="IPR002035">
    <property type="entry name" value="VWF_A"/>
</dbReference>
<dbReference type="AlphaFoldDB" id="A0AA37WWN4"/>
<protein>
    <recommendedName>
        <fullName evidence="5">Ca-activated chloride channel family protein</fullName>
    </recommendedName>
</protein>
<dbReference type="PANTHER" id="PTHR45737">
    <property type="entry name" value="VON WILLEBRAND FACTOR A DOMAIN-CONTAINING PROTEIN 5A"/>
    <property type="match status" value="1"/>
</dbReference>
<dbReference type="InterPro" id="IPR036465">
    <property type="entry name" value="vWFA_dom_sf"/>
</dbReference>
<dbReference type="Pfam" id="PF08487">
    <property type="entry name" value="VIT"/>
    <property type="match status" value="1"/>
</dbReference>